<organism evidence="2 3">
    <name type="scientific">Thalassiosira oceanica</name>
    <name type="common">Marine diatom</name>
    <dbReference type="NCBI Taxonomy" id="159749"/>
    <lineage>
        <taxon>Eukaryota</taxon>
        <taxon>Sar</taxon>
        <taxon>Stramenopiles</taxon>
        <taxon>Ochrophyta</taxon>
        <taxon>Bacillariophyta</taxon>
        <taxon>Coscinodiscophyceae</taxon>
        <taxon>Thalassiosirophycidae</taxon>
        <taxon>Thalassiosirales</taxon>
        <taxon>Thalassiosiraceae</taxon>
        <taxon>Thalassiosira</taxon>
    </lineage>
</organism>
<accession>K0R8V3</accession>
<name>K0R8V3_THAOC</name>
<evidence type="ECO:0000256" key="1">
    <source>
        <dbReference type="SAM" id="MobiDB-lite"/>
    </source>
</evidence>
<evidence type="ECO:0000313" key="3">
    <source>
        <dbReference type="Proteomes" id="UP000266841"/>
    </source>
</evidence>
<keyword evidence="3" id="KW-1185">Reference proteome</keyword>
<comment type="caution">
    <text evidence="2">The sequence shown here is derived from an EMBL/GenBank/DDBJ whole genome shotgun (WGS) entry which is preliminary data.</text>
</comment>
<protein>
    <recommendedName>
        <fullName evidence="4">F-box domain-containing protein</fullName>
    </recommendedName>
</protein>
<evidence type="ECO:0008006" key="4">
    <source>
        <dbReference type="Google" id="ProtNLM"/>
    </source>
</evidence>
<sequence>MTRPGNVDLRTEEIPGGGTAKRKRVATVESALTNVDVVSQLAVFLEAKELCQVKATCKALGATNDGASGLSMADEAARRVYEGASDEERRPCCRGTTVRPGSCFTISPADAAIEADLRPARWHLHWMISGRGQGICAREENQWWGEFEPSNLWQSYHVGGQALGNVHELEV</sequence>
<gene>
    <name evidence="2" type="ORF">THAOC_36189</name>
</gene>
<dbReference type="AlphaFoldDB" id="K0R8V3"/>
<dbReference type="EMBL" id="AGNL01048696">
    <property type="protein sequence ID" value="EJK45206.1"/>
    <property type="molecule type" value="Genomic_DNA"/>
</dbReference>
<feature type="region of interest" description="Disordered" evidence="1">
    <location>
        <begin position="1"/>
        <end position="22"/>
    </location>
</feature>
<dbReference type="Proteomes" id="UP000266841">
    <property type="component" value="Unassembled WGS sequence"/>
</dbReference>
<proteinExistence type="predicted"/>
<evidence type="ECO:0000313" key="2">
    <source>
        <dbReference type="EMBL" id="EJK45206.1"/>
    </source>
</evidence>
<reference evidence="2 3" key="1">
    <citation type="journal article" date="2012" name="Genome Biol.">
        <title>Genome and low-iron response of an oceanic diatom adapted to chronic iron limitation.</title>
        <authorList>
            <person name="Lommer M."/>
            <person name="Specht M."/>
            <person name="Roy A.S."/>
            <person name="Kraemer L."/>
            <person name="Andreson R."/>
            <person name="Gutowska M.A."/>
            <person name="Wolf J."/>
            <person name="Bergner S.V."/>
            <person name="Schilhabel M.B."/>
            <person name="Klostermeier U.C."/>
            <person name="Beiko R.G."/>
            <person name="Rosenstiel P."/>
            <person name="Hippler M."/>
            <person name="Laroche J."/>
        </authorList>
    </citation>
    <scope>NUCLEOTIDE SEQUENCE [LARGE SCALE GENOMIC DNA]</scope>
    <source>
        <strain evidence="2 3">CCMP1005</strain>
    </source>
</reference>